<dbReference type="EC" id="5.1.3.1" evidence="7 10"/>
<dbReference type="GO" id="GO:0004750">
    <property type="term" value="F:D-ribulose-phosphate 3-epimerase activity"/>
    <property type="evidence" value="ECO:0007669"/>
    <property type="project" value="UniProtKB-UniRule"/>
</dbReference>
<evidence type="ECO:0000256" key="6">
    <source>
        <dbReference type="ARBA" id="ARBA00009541"/>
    </source>
</evidence>
<dbReference type="GO" id="GO:0019323">
    <property type="term" value="P:pentose catabolic process"/>
    <property type="evidence" value="ECO:0007669"/>
    <property type="project" value="UniProtKB-UniRule"/>
</dbReference>
<comment type="function">
    <text evidence="10">Catalyzes the reversible epimerization of D-ribulose 5-phosphate to D-xylulose 5-phosphate.</text>
</comment>
<comment type="cofactor">
    <cofactor evidence="5">
        <name>Fe(2+)</name>
        <dbReference type="ChEBI" id="CHEBI:29033"/>
    </cofactor>
</comment>
<comment type="caution">
    <text evidence="15">The sequence shown here is derived from an EMBL/GenBank/DDBJ whole genome shotgun (WGS) entry which is preliminary data.</text>
</comment>
<dbReference type="GO" id="GO:0006098">
    <property type="term" value="P:pentose-phosphate shunt"/>
    <property type="evidence" value="ECO:0007669"/>
    <property type="project" value="UniProtKB-UniRule"/>
</dbReference>
<accession>M2PKG0</accession>
<evidence type="ECO:0000256" key="7">
    <source>
        <dbReference type="ARBA" id="ARBA00013188"/>
    </source>
</evidence>
<comment type="cofactor">
    <cofactor evidence="2">
        <name>Mn(2+)</name>
        <dbReference type="ChEBI" id="CHEBI:29035"/>
    </cofactor>
</comment>
<evidence type="ECO:0000256" key="5">
    <source>
        <dbReference type="ARBA" id="ARBA00001954"/>
    </source>
</evidence>
<proteinExistence type="inferred from homology"/>
<dbReference type="NCBIfam" id="NF004076">
    <property type="entry name" value="PRK05581.1-4"/>
    <property type="match status" value="1"/>
</dbReference>
<keyword evidence="13" id="KW-0170">Cobalt</keyword>
<evidence type="ECO:0000256" key="4">
    <source>
        <dbReference type="ARBA" id="ARBA00001947"/>
    </source>
</evidence>
<dbReference type="OrthoDB" id="1645589at2"/>
<dbReference type="Pfam" id="PF00834">
    <property type="entry name" value="Ribul_P_3_epim"/>
    <property type="match status" value="1"/>
</dbReference>
<evidence type="ECO:0000256" key="3">
    <source>
        <dbReference type="ARBA" id="ARBA00001941"/>
    </source>
</evidence>
<feature type="binding site" evidence="10 13">
    <location>
        <position position="175"/>
    </location>
    <ligand>
        <name>a divalent metal cation</name>
        <dbReference type="ChEBI" id="CHEBI:60240"/>
    </ligand>
</feature>
<dbReference type="PROSITE" id="PS01085">
    <property type="entry name" value="RIBUL_P_3_EPIMER_1"/>
    <property type="match status" value="1"/>
</dbReference>
<gene>
    <name evidence="10" type="primary">rpe</name>
    <name evidence="15" type="ORF">HMPREF9943_01462</name>
</gene>
<feature type="binding site" evidence="10 14">
    <location>
        <begin position="197"/>
        <end position="198"/>
    </location>
    <ligand>
        <name>substrate</name>
    </ligand>
</feature>
<dbReference type="HAMAP" id="MF_02227">
    <property type="entry name" value="RPE"/>
    <property type="match status" value="1"/>
</dbReference>
<dbReference type="CDD" id="cd00429">
    <property type="entry name" value="RPE"/>
    <property type="match status" value="1"/>
</dbReference>
<keyword evidence="13" id="KW-0862">Zinc</keyword>
<dbReference type="GO" id="GO:0005737">
    <property type="term" value="C:cytoplasm"/>
    <property type="evidence" value="ECO:0007669"/>
    <property type="project" value="UniProtKB-ARBA"/>
</dbReference>
<dbReference type="GO" id="GO:0046872">
    <property type="term" value="F:metal ion binding"/>
    <property type="evidence" value="ECO:0007669"/>
    <property type="project" value="UniProtKB-UniRule"/>
</dbReference>
<evidence type="ECO:0000256" key="10">
    <source>
        <dbReference type="HAMAP-Rule" id="MF_02227"/>
    </source>
</evidence>
<reference evidence="15 16" key="1">
    <citation type="submission" date="2013-02" db="EMBL/GenBank/DDBJ databases">
        <title>The Genome Sequence of Lactobacillus catenaformis F0143.</title>
        <authorList>
            <consortium name="The Broad Institute Genome Sequencing Platform"/>
            <person name="Earl A."/>
            <person name="Ward D."/>
            <person name="Feldgarden M."/>
            <person name="Gevers D."/>
            <person name="Izard J."/>
            <person name="Blanton J.M."/>
            <person name="Mathney J."/>
            <person name="Dewhirst F.E."/>
            <person name="Young S.K."/>
            <person name="Zeng Q."/>
            <person name="Gargeya S."/>
            <person name="Fitzgerald M."/>
            <person name="Haas B."/>
            <person name="Abouelleil A."/>
            <person name="Alvarado L."/>
            <person name="Arachchi H.M."/>
            <person name="Berlin A."/>
            <person name="Chapman S.B."/>
            <person name="Gearin G."/>
            <person name="Goldberg J."/>
            <person name="Griggs A."/>
            <person name="Gujja S."/>
            <person name="Hansen M."/>
            <person name="Heiman D."/>
            <person name="Howarth C."/>
            <person name="Larimer J."/>
            <person name="Lui A."/>
            <person name="MacDonald P.J.P."/>
            <person name="McCowen C."/>
            <person name="Montmayeur A."/>
            <person name="Murphy C."/>
            <person name="Neiman D."/>
            <person name="Pearson M."/>
            <person name="Priest M."/>
            <person name="Roberts A."/>
            <person name="Saif S."/>
            <person name="Shea T."/>
            <person name="Sisk P."/>
            <person name="Stolte C."/>
            <person name="Sykes S."/>
            <person name="Wortman J."/>
            <person name="Nusbaum C."/>
            <person name="Birren B."/>
        </authorList>
    </citation>
    <scope>NUCLEOTIDE SEQUENCE [LARGE SCALE GENOMIC DNA]</scope>
    <source>
        <strain evidence="15 16">OT 569</strain>
    </source>
</reference>
<dbReference type="eggNOG" id="COG0036">
    <property type="taxonomic scope" value="Bacteria"/>
</dbReference>
<dbReference type="STRING" id="999415.HMPREF9943_01462"/>
<comment type="cofactor">
    <cofactor evidence="10 13">
        <name>a divalent metal cation</name>
        <dbReference type="ChEBI" id="CHEBI:60240"/>
    </cofactor>
    <text evidence="10 13">Binds 1 divalent metal cation per subunit.</text>
</comment>
<keyword evidence="10 11" id="KW-0119">Carbohydrate metabolism</keyword>
<feature type="binding site" evidence="10 13">
    <location>
        <position position="32"/>
    </location>
    <ligand>
        <name>a divalent metal cation</name>
        <dbReference type="ChEBI" id="CHEBI:60240"/>
    </ligand>
</feature>
<feature type="active site" description="Proton acceptor" evidence="10 12">
    <location>
        <position position="34"/>
    </location>
</feature>
<feature type="binding site" evidence="10 14">
    <location>
        <begin position="144"/>
        <end position="147"/>
    </location>
    <ligand>
        <name>substrate</name>
    </ligand>
</feature>
<sequence>MIDIVPSLLSANFMHLCKDIKDCQKAGIKMFHYDVMDGHFVPNISFGYSILADITKECQLDIDVHLMISNPLKYINCFIDAGASILTFHYEAMQNDEEIKQMIDYIHQKGIQAGISINPQTPVDKIIPYLKDIDLVLVMSVEPGFGGQTFNFSALEKIKELSKLKKKYHFIIEVDGGINDQTIKEARAAGADLFVAGSYIFKAKNRKEAIKSLL</sequence>
<keyword evidence="16" id="KW-1185">Reference proteome</keyword>
<evidence type="ECO:0000256" key="12">
    <source>
        <dbReference type="PIRSR" id="PIRSR001461-1"/>
    </source>
</evidence>
<dbReference type="EMBL" id="AGEJ01000024">
    <property type="protein sequence ID" value="EMD16059.1"/>
    <property type="molecule type" value="Genomic_DNA"/>
</dbReference>
<evidence type="ECO:0000313" key="16">
    <source>
        <dbReference type="Proteomes" id="UP000011758"/>
    </source>
</evidence>
<dbReference type="PATRIC" id="fig|999415.3.peg.1489"/>
<comment type="cofactor">
    <cofactor evidence="3">
        <name>Co(2+)</name>
        <dbReference type="ChEBI" id="CHEBI:48828"/>
    </cofactor>
</comment>
<dbReference type="InterPro" id="IPR026019">
    <property type="entry name" value="Ribul_P_3_epim"/>
</dbReference>
<feature type="binding site" evidence="14">
    <location>
        <position position="177"/>
    </location>
    <ligand>
        <name>substrate</name>
    </ligand>
</feature>
<keyword evidence="8 10" id="KW-0479">Metal-binding</keyword>
<dbReference type="BioCyc" id="ECAT999415-HMP:GTTI-1506-MONOMER"/>
<evidence type="ECO:0000256" key="14">
    <source>
        <dbReference type="PIRSR" id="PIRSR001461-3"/>
    </source>
</evidence>
<comment type="pathway">
    <text evidence="10">Carbohydrate degradation.</text>
</comment>
<feature type="binding site" evidence="10 13">
    <location>
        <position position="65"/>
    </location>
    <ligand>
        <name>a divalent metal cation</name>
        <dbReference type="ChEBI" id="CHEBI:60240"/>
    </ligand>
</feature>
<dbReference type="InterPro" id="IPR011060">
    <property type="entry name" value="RibuloseP-bd_barrel"/>
</dbReference>
<dbReference type="Gene3D" id="3.20.20.70">
    <property type="entry name" value="Aldolase class I"/>
    <property type="match status" value="1"/>
</dbReference>
<dbReference type="InterPro" id="IPR000056">
    <property type="entry name" value="Ribul_P_3_epim-like"/>
</dbReference>
<evidence type="ECO:0000256" key="9">
    <source>
        <dbReference type="ARBA" id="ARBA00023235"/>
    </source>
</evidence>
<evidence type="ECO:0000256" key="13">
    <source>
        <dbReference type="PIRSR" id="PIRSR001461-2"/>
    </source>
</evidence>
<feature type="binding site" evidence="10 13">
    <location>
        <position position="34"/>
    </location>
    <ligand>
        <name>a divalent metal cation</name>
        <dbReference type="ChEBI" id="CHEBI:60240"/>
    </ligand>
</feature>
<dbReference type="AlphaFoldDB" id="M2PKG0"/>
<organism evidence="15 16">
    <name type="scientific">Eggerthia catenaformis OT 569 = DSM 20559</name>
    <dbReference type="NCBI Taxonomy" id="999415"/>
    <lineage>
        <taxon>Bacteria</taxon>
        <taxon>Bacillati</taxon>
        <taxon>Bacillota</taxon>
        <taxon>Erysipelotrichia</taxon>
        <taxon>Erysipelotrichales</taxon>
        <taxon>Coprobacillaceae</taxon>
        <taxon>Eggerthia</taxon>
    </lineage>
</organism>
<feature type="binding site" evidence="10 14">
    <location>
        <position position="7"/>
    </location>
    <ligand>
        <name>substrate</name>
    </ligand>
</feature>
<keyword evidence="9 10" id="KW-0413">Isomerase</keyword>
<dbReference type="PROSITE" id="PS01086">
    <property type="entry name" value="RIBUL_P_3_EPIMER_2"/>
    <property type="match status" value="1"/>
</dbReference>
<dbReference type="InterPro" id="IPR013785">
    <property type="entry name" value="Aldolase_TIM"/>
</dbReference>
<evidence type="ECO:0000256" key="1">
    <source>
        <dbReference type="ARBA" id="ARBA00001782"/>
    </source>
</evidence>
<comment type="catalytic activity">
    <reaction evidence="1 10 11">
        <text>D-ribulose 5-phosphate = D-xylulose 5-phosphate</text>
        <dbReference type="Rhea" id="RHEA:13677"/>
        <dbReference type="ChEBI" id="CHEBI:57737"/>
        <dbReference type="ChEBI" id="CHEBI:58121"/>
        <dbReference type="EC" id="5.1.3.1"/>
    </reaction>
</comment>
<evidence type="ECO:0000256" key="11">
    <source>
        <dbReference type="PIRNR" id="PIRNR001461"/>
    </source>
</evidence>
<feature type="binding site" evidence="10 14">
    <location>
        <position position="65"/>
    </location>
    <ligand>
        <name>substrate</name>
    </ligand>
</feature>
<comment type="similarity">
    <text evidence="6 10 11">Belongs to the ribulose-phosphate 3-epimerase family.</text>
</comment>
<feature type="binding site" evidence="10">
    <location>
        <begin position="175"/>
        <end position="177"/>
    </location>
    <ligand>
        <name>substrate</name>
    </ligand>
</feature>
<protein>
    <recommendedName>
        <fullName evidence="7 10">Ribulose-phosphate 3-epimerase</fullName>
        <ecNumber evidence="7 10">5.1.3.1</ecNumber>
    </recommendedName>
</protein>
<comment type="cofactor">
    <cofactor evidence="4">
        <name>Zn(2+)</name>
        <dbReference type="ChEBI" id="CHEBI:29105"/>
    </cofactor>
</comment>
<evidence type="ECO:0000256" key="8">
    <source>
        <dbReference type="ARBA" id="ARBA00022723"/>
    </source>
</evidence>
<evidence type="ECO:0000256" key="2">
    <source>
        <dbReference type="ARBA" id="ARBA00001936"/>
    </source>
</evidence>
<keyword evidence="13" id="KW-0464">Manganese</keyword>
<dbReference type="RefSeq" id="WP_004803585.1">
    <property type="nucleotide sequence ID" value="NZ_AUGJ01000007.1"/>
</dbReference>
<dbReference type="SUPFAM" id="SSF51366">
    <property type="entry name" value="Ribulose-phoshate binding barrel"/>
    <property type="match status" value="1"/>
</dbReference>
<dbReference type="FunFam" id="3.20.20.70:FF:000004">
    <property type="entry name" value="Ribulose-phosphate 3-epimerase"/>
    <property type="match status" value="1"/>
</dbReference>
<dbReference type="Proteomes" id="UP000011758">
    <property type="component" value="Unassembled WGS sequence"/>
</dbReference>
<evidence type="ECO:0000313" key="15">
    <source>
        <dbReference type="EMBL" id="EMD16059.1"/>
    </source>
</evidence>
<dbReference type="PANTHER" id="PTHR11749">
    <property type="entry name" value="RIBULOSE-5-PHOSPHATE-3-EPIMERASE"/>
    <property type="match status" value="1"/>
</dbReference>
<feature type="active site" description="Proton donor" evidence="10 12">
    <location>
        <position position="175"/>
    </location>
</feature>
<dbReference type="NCBIfam" id="TIGR01163">
    <property type="entry name" value="rpe"/>
    <property type="match status" value="1"/>
</dbReference>
<dbReference type="PIRSF" id="PIRSF001461">
    <property type="entry name" value="RPE"/>
    <property type="match status" value="1"/>
</dbReference>
<name>M2PKG0_9FIRM</name>